<organism evidence="1 2">
    <name type="scientific">Metabacillus arenae</name>
    <dbReference type="NCBI Taxonomy" id="2771434"/>
    <lineage>
        <taxon>Bacteria</taxon>
        <taxon>Bacillati</taxon>
        <taxon>Bacillota</taxon>
        <taxon>Bacilli</taxon>
        <taxon>Bacillales</taxon>
        <taxon>Bacillaceae</taxon>
        <taxon>Metabacillus</taxon>
    </lineage>
</organism>
<gene>
    <name evidence="1" type="ORF">IC621_02740</name>
</gene>
<reference evidence="1" key="1">
    <citation type="submission" date="2020-09" db="EMBL/GenBank/DDBJ databases">
        <title>A novel bacterium of genus Bacillus, isolated from South China Sea.</title>
        <authorList>
            <person name="Huang H."/>
            <person name="Mo K."/>
            <person name="Hu Y."/>
        </authorList>
    </citation>
    <scope>NUCLEOTIDE SEQUENCE</scope>
    <source>
        <strain evidence="1">IB182487</strain>
    </source>
</reference>
<dbReference type="AlphaFoldDB" id="A0A926NJ97"/>
<sequence>MKKKSVLVTLQMAYLESSLNKEKNDQDICMYCWKSNCGCSSGGSVKNDVFINNTYASEFAV</sequence>
<comment type="caution">
    <text evidence="1">The sequence shown here is derived from an EMBL/GenBank/DDBJ whole genome shotgun (WGS) entry which is preliminary data.</text>
</comment>
<evidence type="ECO:0008006" key="3">
    <source>
        <dbReference type="Google" id="ProtNLM"/>
    </source>
</evidence>
<dbReference type="RefSeq" id="WP_191155480.1">
    <property type="nucleotide sequence ID" value="NZ_JACXAI010000002.1"/>
</dbReference>
<name>A0A926NJ97_9BACI</name>
<accession>A0A926NJ97</accession>
<keyword evidence="2" id="KW-1185">Reference proteome</keyword>
<proteinExistence type="predicted"/>
<dbReference type="EMBL" id="JACXAI010000002">
    <property type="protein sequence ID" value="MBD1379137.1"/>
    <property type="molecule type" value="Genomic_DNA"/>
</dbReference>
<evidence type="ECO:0000313" key="1">
    <source>
        <dbReference type="EMBL" id="MBD1379137.1"/>
    </source>
</evidence>
<protein>
    <recommendedName>
        <fullName evidence="3">Bacteriocin</fullName>
    </recommendedName>
</protein>
<dbReference type="Proteomes" id="UP000626844">
    <property type="component" value="Unassembled WGS sequence"/>
</dbReference>
<evidence type="ECO:0000313" key="2">
    <source>
        <dbReference type="Proteomes" id="UP000626844"/>
    </source>
</evidence>